<proteinExistence type="predicted"/>
<dbReference type="RefSeq" id="WP_379757566.1">
    <property type="nucleotide sequence ID" value="NZ_JBHSMR010000013.1"/>
</dbReference>
<sequence length="147" mass="15912">MIRQIVSRTALAMSLCIPLAAMAAAPVIDVFKSEFCGCCEGWVEHLKANGFTPRVKNVDDPSEYRKRGGIPDQLGSCHTGMVGGYAIEGHVPASEIKRLLKEKPKAKGLAVPAMPLGSPGMEGPRKDPYDVLLVHPDGHTTVYKHYN</sequence>
<dbReference type="Pfam" id="PF04214">
    <property type="entry name" value="DUF411"/>
    <property type="match status" value="1"/>
</dbReference>
<gene>
    <name evidence="2" type="ORF">ACFPQ5_15820</name>
</gene>
<keyword evidence="3" id="KW-1185">Reference proteome</keyword>
<reference evidence="3" key="1">
    <citation type="journal article" date="2019" name="Int. J. Syst. Evol. Microbiol.">
        <title>The Global Catalogue of Microorganisms (GCM) 10K type strain sequencing project: providing services to taxonomists for standard genome sequencing and annotation.</title>
        <authorList>
            <consortium name="The Broad Institute Genomics Platform"/>
            <consortium name="The Broad Institute Genome Sequencing Center for Infectious Disease"/>
            <person name="Wu L."/>
            <person name="Ma J."/>
        </authorList>
    </citation>
    <scope>NUCLEOTIDE SEQUENCE [LARGE SCALE GENOMIC DNA]</scope>
    <source>
        <strain evidence="3">CCUG 43111</strain>
    </source>
</reference>
<accession>A0ABW0MPS9</accession>
<comment type="caution">
    <text evidence="2">The sequence shown here is derived from an EMBL/GenBank/DDBJ whole genome shotgun (WGS) entry which is preliminary data.</text>
</comment>
<dbReference type="InterPro" id="IPR007332">
    <property type="entry name" value="DUF411"/>
</dbReference>
<feature type="chain" id="PRO_5045731811" evidence="1">
    <location>
        <begin position="24"/>
        <end position="147"/>
    </location>
</feature>
<keyword evidence="1" id="KW-0732">Signal</keyword>
<feature type="signal peptide" evidence="1">
    <location>
        <begin position="1"/>
        <end position="23"/>
    </location>
</feature>
<protein>
    <submittedName>
        <fullName evidence="2">DUF411 domain-containing protein</fullName>
    </submittedName>
</protein>
<dbReference type="Proteomes" id="UP001596101">
    <property type="component" value="Unassembled WGS sequence"/>
</dbReference>
<dbReference type="EMBL" id="JBHSMR010000013">
    <property type="protein sequence ID" value="MFC5479665.1"/>
    <property type="molecule type" value="Genomic_DNA"/>
</dbReference>
<evidence type="ECO:0000313" key="3">
    <source>
        <dbReference type="Proteomes" id="UP001596101"/>
    </source>
</evidence>
<evidence type="ECO:0000313" key="2">
    <source>
        <dbReference type="EMBL" id="MFC5479665.1"/>
    </source>
</evidence>
<name>A0ABW0MPS9_9BURK</name>
<organism evidence="2 3">
    <name type="scientific">Massilia suwonensis</name>
    <dbReference type="NCBI Taxonomy" id="648895"/>
    <lineage>
        <taxon>Bacteria</taxon>
        <taxon>Pseudomonadati</taxon>
        <taxon>Pseudomonadota</taxon>
        <taxon>Betaproteobacteria</taxon>
        <taxon>Burkholderiales</taxon>
        <taxon>Oxalobacteraceae</taxon>
        <taxon>Telluria group</taxon>
        <taxon>Massilia</taxon>
    </lineage>
</organism>
<evidence type="ECO:0000256" key="1">
    <source>
        <dbReference type="SAM" id="SignalP"/>
    </source>
</evidence>